<reference evidence="3" key="1">
    <citation type="submission" date="2023-06" db="EMBL/GenBank/DDBJ databases">
        <authorList>
            <consortium name="Lawrence Berkeley National Laboratory"/>
            <person name="Ahrendt S."/>
            <person name="Sahu N."/>
            <person name="Indic B."/>
            <person name="Wong-Bajracharya J."/>
            <person name="Merenyi Z."/>
            <person name="Ke H.-M."/>
            <person name="Monk M."/>
            <person name="Kocsube S."/>
            <person name="Drula E."/>
            <person name="Lipzen A."/>
            <person name="Balint B."/>
            <person name="Henrissat B."/>
            <person name="Andreopoulos B."/>
            <person name="Martin F.M."/>
            <person name="Harder C.B."/>
            <person name="Rigling D."/>
            <person name="Ford K.L."/>
            <person name="Foster G.D."/>
            <person name="Pangilinan J."/>
            <person name="Papanicolaou A."/>
            <person name="Barry K."/>
            <person name="LaButti K."/>
            <person name="Viragh M."/>
            <person name="Koriabine M."/>
            <person name="Yan M."/>
            <person name="Riley R."/>
            <person name="Champramary S."/>
            <person name="Plett K.L."/>
            <person name="Tsai I.J."/>
            <person name="Slot J."/>
            <person name="Sipos G."/>
            <person name="Plett J."/>
            <person name="Nagy L.G."/>
            <person name="Grigoriev I.V."/>
        </authorList>
    </citation>
    <scope>NUCLEOTIDE SEQUENCE</scope>
    <source>
        <strain evidence="3">ICMP 16352</strain>
    </source>
</reference>
<evidence type="ECO:0000313" key="4">
    <source>
        <dbReference type="Proteomes" id="UP001175227"/>
    </source>
</evidence>
<feature type="chain" id="PRO_5041371144" evidence="2">
    <location>
        <begin position="21"/>
        <end position="574"/>
    </location>
</feature>
<gene>
    <name evidence="3" type="ORF">IW261DRAFT_306345</name>
</gene>
<evidence type="ECO:0000256" key="1">
    <source>
        <dbReference type="SAM" id="Phobius"/>
    </source>
</evidence>
<sequence>MRTFLAGAASLALLSITCRAHQPYAYLNAFHSFIEGFILADKIITSANSPVFSDDCVGRVDLFNTITGAQSNTEYLYGVFSSVAQLNTTQLIGVPIGAGIQSLAIQGNIVSASISMPMFYRTLAYTLPVQIDLWLSFNDRLKVQSYDITFRRLPEALAYLIPRLAPEMSKELNRTYTASNVSDLVSLQVARDICTVSEKYCTGDNQQYSSYDSCAQFVLHNLTFGQIWQADQNTGICRYLQKNVVAFRPDEYCANIGPSGGSTCIDHDYVNATTDFPFASNLVTVDSSSPGNDTRGLSEKTIDELTKISLEVIYPTTVAFYSIPTIVYFFLLYVNGKFSEAVLRHFSKVFCSLSHEHQRNTVTYVLNTFWTLVALIVQLIAFPVLLERYTMFNIDLVHVATILVSGLYIFELTYRPTMRWPLIIHHICTLLAIIFLQVVLQVTSHPAIATAGLIWLFQATTEQSVFVGLFMYRLKYPKSIVKPTLQFAAVQSFIFKIGFATYLVVWWGIKLASYHATNFDVALSTVLVILISLLMTTQIYGSYTVWCVAKSMDRYRCSEAIEPAITEVDSTSRH</sequence>
<feature type="transmembrane region" description="Helical" evidence="1">
    <location>
        <begin position="521"/>
        <end position="546"/>
    </location>
</feature>
<feature type="transmembrane region" description="Helical" evidence="1">
    <location>
        <begin position="484"/>
        <end position="509"/>
    </location>
</feature>
<dbReference type="Proteomes" id="UP001175227">
    <property type="component" value="Unassembled WGS sequence"/>
</dbReference>
<feature type="signal peptide" evidence="2">
    <location>
        <begin position="1"/>
        <end position="20"/>
    </location>
</feature>
<keyword evidence="1" id="KW-0812">Transmembrane</keyword>
<feature type="transmembrane region" description="Helical" evidence="1">
    <location>
        <begin position="312"/>
        <end position="334"/>
    </location>
</feature>
<feature type="transmembrane region" description="Helical" evidence="1">
    <location>
        <begin position="452"/>
        <end position="472"/>
    </location>
</feature>
<keyword evidence="1" id="KW-0472">Membrane</keyword>
<feature type="transmembrane region" description="Helical" evidence="1">
    <location>
        <begin position="364"/>
        <end position="386"/>
    </location>
</feature>
<evidence type="ECO:0000256" key="2">
    <source>
        <dbReference type="SAM" id="SignalP"/>
    </source>
</evidence>
<keyword evidence="2" id="KW-0732">Signal</keyword>
<feature type="transmembrane region" description="Helical" evidence="1">
    <location>
        <begin position="392"/>
        <end position="410"/>
    </location>
</feature>
<name>A0AA39P4R3_9AGAR</name>
<dbReference type="EMBL" id="JAUEPR010000018">
    <property type="protein sequence ID" value="KAK0477124.1"/>
    <property type="molecule type" value="Genomic_DNA"/>
</dbReference>
<proteinExistence type="predicted"/>
<protein>
    <submittedName>
        <fullName evidence="3">Uncharacterized protein</fullName>
    </submittedName>
</protein>
<accession>A0AA39P4R3</accession>
<feature type="transmembrane region" description="Helical" evidence="1">
    <location>
        <begin position="422"/>
        <end position="440"/>
    </location>
</feature>
<dbReference type="AlphaFoldDB" id="A0AA39P4R3"/>
<keyword evidence="4" id="KW-1185">Reference proteome</keyword>
<comment type="caution">
    <text evidence="3">The sequence shown here is derived from an EMBL/GenBank/DDBJ whole genome shotgun (WGS) entry which is preliminary data.</text>
</comment>
<keyword evidence="1" id="KW-1133">Transmembrane helix</keyword>
<organism evidence="3 4">
    <name type="scientific">Armillaria novae-zelandiae</name>
    <dbReference type="NCBI Taxonomy" id="153914"/>
    <lineage>
        <taxon>Eukaryota</taxon>
        <taxon>Fungi</taxon>
        <taxon>Dikarya</taxon>
        <taxon>Basidiomycota</taxon>
        <taxon>Agaricomycotina</taxon>
        <taxon>Agaricomycetes</taxon>
        <taxon>Agaricomycetidae</taxon>
        <taxon>Agaricales</taxon>
        <taxon>Marasmiineae</taxon>
        <taxon>Physalacriaceae</taxon>
        <taxon>Armillaria</taxon>
    </lineage>
</organism>
<evidence type="ECO:0000313" key="3">
    <source>
        <dbReference type="EMBL" id="KAK0477124.1"/>
    </source>
</evidence>